<gene>
    <name evidence="2" type="ORF">Aph01nite_42380</name>
</gene>
<protein>
    <submittedName>
        <fullName evidence="2">Hydroxylase</fullName>
    </submittedName>
</protein>
<dbReference type="AlphaFoldDB" id="A0A919QC37"/>
<feature type="domain" description="VOC" evidence="1">
    <location>
        <begin position="137"/>
        <end position="253"/>
    </location>
</feature>
<evidence type="ECO:0000259" key="1">
    <source>
        <dbReference type="PROSITE" id="PS51819"/>
    </source>
</evidence>
<dbReference type="PANTHER" id="PTHR33993">
    <property type="entry name" value="GLYOXALASE-RELATED"/>
    <property type="match status" value="1"/>
</dbReference>
<dbReference type="InterPro" id="IPR037523">
    <property type="entry name" value="VOC_core"/>
</dbReference>
<dbReference type="InterPro" id="IPR029068">
    <property type="entry name" value="Glyas_Bleomycin-R_OHBP_Dase"/>
</dbReference>
<evidence type="ECO:0000313" key="3">
    <source>
        <dbReference type="Proteomes" id="UP000640052"/>
    </source>
</evidence>
<proteinExistence type="predicted"/>
<dbReference type="InterPro" id="IPR052164">
    <property type="entry name" value="Anthracycline_SecMetBiosynth"/>
</dbReference>
<accession>A0A919QC37</accession>
<dbReference type="Gene3D" id="3.10.180.10">
    <property type="entry name" value="2,3-Dihydroxybiphenyl 1,2-Dioxygenase, domain 1"/>
    <property type="match status" value="2"/>
</dbReference>
<dbReference type="CDD" id="cd07247">
    <property type="entry name" value="SgaA_N_like"/>
    <property type="match status" value="2"/>
</dbReference>
<dbReference type="SUPFAM" id="SSF54593">
    <property type="entry name" value="Glyoxalase/Bleomycin resistance protein/Dihydroxybiphenyl dioxygenase"/>
    <property type="match status" value="1"/>
</dbReference>
<dbReference type="InterPro" id="IPR004360">
    <property type="entry name" value="Glyas_Fos-R_dOase_dom"/>
</dbReference>
<dbReference type="RefSeq" id="WP_204042625.1">
    <property type="nucleotide sequence ID" value="NZ_BOOA01000034.1"/>
</dbReference>
<name>A0A919QC37_9ACTN</name>
<feature type="domain" description="VOC" evidence="1">
    <location>
        <begin position="10"/>
        <end position="123"/>
    </location>
</feature>
<dbReference type="Proteomes" id="UP000640052">
    <property type="component" value="Unassembled WGS sequence"/>
</dbReference>
<dbReference type="PANTHER" id="PTHR33993:SF10">
    <property type="entry name" value="CONSERVED PROTEIN"/>
    <property type="match status" value="1"/>
</dbReference>
<comment type="caution">
    <text evidence="2">The sequence shown here is derived from an EMBL/GenBank/DDBJ whole genome shotgun (WGS) entry which is preliminary data.</text>
</comment>
<organism evidence="2 3">
    <name type="scientific">Acrocarpospora phusangensis</name>
    <dbReference type="NCBI Taxonomy" id="1070424"/>
    <lineage>
        <taxon>Bacteria</taxon>
        <taxon>Bacillati</taxon>
        <taxon>Actinomycetota</taxon>
        <taxon>Actinomycetes</taxon>
        <taxon>Streptosporangiales</taxon>
        <taxon>Streptosporangiaceae</taxon>
        <taxon>Acrocarpospora</taxon>
    </lineage>
</organism>
<evidence type="ECO:0000313" key="2">
    <source>
        <dbReference type="EMBL" id="GIH25928.1"/>
    </source>
</evidence>
<reference evidence="2" key="1">
    <citation type="submission" date="2021-01" db="EMBL/GenBank/DDBJ databases">
        <title>Whole genome shotgun sequence of Acrocarpospora phusangensis NBRC 108782.</title>
        <authorList>
            <person name="Komaki H."/>
            <person name="Tamura T."/>
        </authorList>
    </citation>
    <scope>NUCLEOTIDE SEQUENCE</scope>
    <source>
        <strain evidence="2">NBRC 108782</strain>
    </source>
</reference>
<dbReference type="EMBL" id="BOOA01000034">
    <property type="protein sequence ID" value="GIH25928.1"/>
    <property type="molecule type" value="Genomic_DNA"/>
</dbReference>
<sequence length="258" mass="27144">MLTTDFHPGAPNWIDLGSPDPEASAGFYGAVFGWVFHSAGPDAGGYGFLQQAGKTVAALGPLMDPGARPAWTLYFHAPDADEAARRVREHGGTVRVEPGDVFDAGRMAAFTDPGGAEFAVWQPGGTRGLDLVTEPGSLGWTELYVPDPSAVRDFYTALFDWSIKEVPFGGGLTYVLVSTAEGKQPDIAGIMPLEQGDTAHWLPYFEVSDCDATLVRVDASGGAVVLPAMAVEGVGRFAVCTDPHGARFAVITSAEAPQ</sequence>
<keyword evidence="3" id="KW-1185">Reference proteome</keyword>
<dbReference type="Pfam" id="PF00903">
    <property type="entry name" value="Glyoxalase"/>
    <property type="match status" value="2"/>
</dbReference>
<dbReference type="PROSITE" id="PS51819">
    <property type="entry name" value="VOC"/>
    <property type="match status" value="2"/>
</dbReference>